<comment type="caution">
    <text evidence="10">The sequence shown here is derived from an EMBL/GenBank/DDBJ whole genome shotgun (WGS) entry which is preliminary data.</text>
</comment>
<dbReference type="Pfam" id="PF00590">
    <property type="entry name" value="TP_methylase"/>
    <property type="match status" value="1"/>
</dbReference>
<dbReference type="InterPro" id="IPR014776">
    <property type="entry name" value="4pyrrole_Mease_sub2"/>
</dbReference>
<organism evidence="10 11">
    <name type="scientific">Dorea formicigenerans</name>
    <dbReference type="NCBI Taxonomy" id="39486"/>
    <lineage>
        <taxon>Bacteria</taxon>
        <taxon>Bacillati</taxon>
        <taxon>Bacillota</taxon>
        <taxon>Clostridia</taxon>
        <taxon>Lachnospirales</taxon>
        <taxon>Lachnospiraceae</taxon>
        <taxon>Dorea</taxon>
    </lineage>
</organism>
<dbReference type="AlphaFoldDB" id="A0A3E5GS52"/>
<dbReference type="PIRSF" id="PIRSF036427">
    <property type="entry name" value="Precrrn-2_mtase"/>
    <property type="match status" value="1"/>
</dbReference>
<dbReference type="EC" id="2.1.1.130" evidence="10"/>
<proteinExistence type="inferred from homology"/>
<keyword evidence="5 8" id="KW-0808">Transferase</keyword>
<name>A0A3E5GS52_9FIRM</name>
<dbReference type="GO" id="GO:0032259">
    <property type="term" value="P:methylation"/>
    <property type="evidence" value="ECO:0007669"/>
    <property type="project" value="UniProtKB-KW"/>
</dbReference>
<dbReference type="PROSITE" id="PS00840">
    <property type="entry name" value="SUMT_2"/>
    <property type="match status" value="1"/>
</dbReference>
<evidence type="ECO:0000313" key="10">
    <source>
        <dbReference type="EMBL" id="RGO50097.1"/>
    </source>
</evidence>
<comment type="pathway">
    <text evidence="1">Cofactor biosynthesis; adenosylcobalamin biosynthesis.</text>
</comment>
<evidence type="ECO:0000256" key="8">
    <source>
        <dbReference type="RuleBase" id="RU003960"/>
    </source>
</evidence>
<dbReference type="GO" id="GO:0030788">
    <property type="term" value="F:precorrin-2 C20-methyltransferase activity"/>
    <property type="evidence" value="ECO:0007669"/>
    <property type="project" value="UniProtKB-EC"/>
</dbReference>
<keyword evidence="6" id="KW-0949">S-adenosyl-L-methionine</keyword>
<evidence type="ECO:0000256" key="1">
    <source>
        <dbReference type="ARBA" id="ARBA00004953"/>
    </source>
</evidence>
<dbReference type="UniPathway" id="UPA00148"/>
<evidence type="ECO:0000256" key="7">
    <source>
        <dbReference type="PIRNR" id="PIRNR036427"/>
    </source>
</evidence>
<evidence type="ECO:0000313" key="11">
    <source>
        <dbReference type="Proteomes" id="UP000261055"/>
    </source>
</evidence>
<dbReference type="GO" id="GO:0009236">
    <property type="term" value="P:cobalamin biosynthetic process"/>
    <property type="evidence" value="ECO:0007669"/>
    <property type="project" value="UniProtKB-UniRule"/>
</dbReference>
<evidence type="ECO:0000256" key="4">
    <source>
        <dbReference type="ARBA" id="ARBA00022603"/>
    </source>
</evidence>
<dbReference type="CDD" id="cd11645">
    <property type="entry name" value="Precorrin_2_C20_MT"/>
    <property type="match status" value="1"/>
</dbReference>
<dbReference type="InterPro" id="IPR035996">
    <property type="entry name" value="4pyrrol_Methylase_sf"/>
</dbReference>
<keyword evidence="11" id="KW-1185">Reference proteome</keyword>
<gene>
    <name evidence="10" type="primary">cobI</name>
    <name evidence="10" type="ORF">DXB12_09560</name>
</gene>
<dbReference type="Proteomes" id="UP000261055">
    <property type="component" value="Unassembled WGS sequence"/>
</dbReference>
<dbReference type="PANTHER" id="PTHR43467:SF2">
    <property type="entry name" value="COBALT-PRECORRIN-2 C(20)-METHYLTRANSFERASE"/>
    <property type="match status" value="1"/>
</dbReference>
<dbReference type="InterPro" id="IPR000878">
    <property type="entry name" value="4pyrrol_Mease"/>
</dbReference>
<reference evidence="10 11" key="1">
    <citation type="submission" date="2018-08" db="EMBL/GenBank/DDBJ databases">
        <title>A genome reference for cultivated species of the human gut microbiota.</title>
        <authorList>
            <person name="Zou Y."/>
            <person name="Xue W."/>
            <person name="Luo G."/>
        </authorList>
    </citation>
    <scope>NUCLEOTIDE SEQUENCE [LARGE SCALE GENOMIC DNA]</scope>
    <source>
        <strain evidence="10 11">OM02-12</strain>
    </source>
</reference>
<dbReference type="RefSeq" id="WP_117613610.1">
    <property type="nucleotide sequence ID" value="NZ_QSVQ01000010.1"/>
</dbReference>
<feature type="domain" description="Tetrapyrrole methylase" evidence="9">
    <location>
        <begin position="4"/>
        <end position="207"/>
    </location>
</feature>
<protein>
    <submittedName>
        <fullName evidence="10">Precorrin-2 C(20)-methyltransferase</fullName>
        <ecNumber evidence="10">2.1.1.130</ecNumber>
    </submittedName>
</protein>
<evidence type="ECO:0000256" key="2">
    <source>
        <dbReference type="ARBA" id="ARBA00005879"/>
    </source>
</evidence>
<dbReference type="InterPro" id="IPR014777">
    <property type="entry name" value="4pyrrole_Mease_sub1"/>
</dbReference>
<dbReference type="InterPro" id="IPR006364">
    <property type="entry name" value="CobI/CbiL/CobIJ_dom"/>
</dbReference>
<evidence type="ECO:0000256" key="6">
    <source>
        <dbReference type="ARBA" id="ARBA00022691"/>
    </source>
</evidence>
<keyword evidence="3" id="KW-0169">Cobalamin biosynthesis</keyword>
<dbReference type="EMBL" id="QSVQ01000010">
    <property type="protein sequence ID" value="RGO50097.1"/>
    <property type="molecule type" value="Genomic_DNA"/>
</dbReference>
<dbReference type="NCBIfam" id="TIGR01467">
    <property type="entry name" value="cobI_cbiL"/>
    <property type="match status" value="1"/>
</dbReference>
<dbReference type="Gene3D" id="3.30.950.10">
    <property type="entry name" value="Methyltransferase, Cobalt-precorrin-4 Transmethylase, Domain 2"/>
    <property type="match status" value="1"/>
</dbReference>
<dbReference type="InterPro" id="IPR012382">
    <property type="entry name" value="CobI/CbiL"/>
</dbReference>
<evidence type="ECO:0000259" key="9">
    <source>
        <dbReference type="Pfam" id="PF00590"/>
    </source>
</evidence>
<dbReference type="PANTHER" id="PTHR43467">
    <property type="entry name" value="COBALT-PRECORRIN-2 C(20)-METHYLTRANSFERASE"/>
    <property type="match status" value="1"/>
</dbReference>
<evidence type="ECO:0000256" key="3">
    <source>
        <dbReference type="ARBA" id="ARBA00022573"/>
    </source>
</evidence>
<dbReference type="InterPro" id="IPR003043">
    <property type="entry name" value="Uropor_MeTrfase_CS"/>
</dbReference>
<evidence type="ECO:0000256" key="5">
    <source>
        <dbReference type="ARBA" id="ARBA00022679"/>
    </source>
</evidence>
<keyword evidence="4 8" id="KW-0489">Methyltransferase</keyword>
<sequence length="230" mass="25632">MSGKLYGVGVGPGDPKLMTYLAVETIKNCEVIAVPADGKEHAISYKIASGIVTDMNQKECLALSSPMTKDPNVLNENYQNVSKEIMKKLDEGKDVAYLTLGDPTIYSTYIYIQRVIKESGYEAEIINGIPSFCAVAAKLGDSLADRSEQLHIIPSSYDIEEALELPGNKILMKAASKLSDVKKILRDHELEAQMIENCGMEEERIYQNIDEMPEKAAYYTTLLVKNKWHF</sequence>
<comment type="similarity">
    <text evidence="2 7 8">Belongs to the precorrin methyltransferase family.</text>
</comment>
<accession>A0A3E5GS52</accession>
<dbReference type="SUPFAM" id="SSF53790">
    <property type="entry name" value="Tetrapyrrole methylase"/>
    <property type="match status" value="1"/>
</dbReference>
<dbReference type="Gene3D" id="3.40.1010.10">
    <property type="entry name" value="Cobalt-precorrin-4 Transmethylase, Domain 1"/>
    <property type="match status" value="1"/>
</dbReference>